<dbReference type="AlphaFoldDB" id="A0A6A6PW84"/>
<dbReference type="EMBL" id="MU001634">
    <property type="protein sequence ID" value="KAF2484400.1"/>
    <property type="molecule type" value="Genomic_DNA"/>
</dbReference>
<dbReference type="Proteomes" id="UP000799767">
    <property type="component" value="Unassembled WGS sequence"/>
</dbReference>
<keyword evidence="3" id="KW-1185">Reference proteome</keyword>
<proteinExistence type="predicted"/>
<sequence length="216" mass="22696">MDPNKQMSRKMLVERACKTVTHRPQQSQQPNADPILYNPSPPAYCINLGHSVNCDCYDCLRSLPPDGSSDDEDEDDESPLKVTINAEKSINGHGNLVPTTPPGADAAKISALLLQTLNQINNAATAGQPARAPRRPINVDLTINCGIKIVGDKNVIGHMTLTPKVPSASAVAATGSTASSPTAVVAEEAAVAGAKKRKAEHDGKPSQDGGNDTLME</sequence>
<dbReference type="OrthoDB" id="3942467at2759"/>
<organism evidence="2 3">
    <name type="scientific">Neohortaea acidophila</name>
    <dbReference type="NCBI Taxonomy" id="245834"/>
    <lineage>
        <taxon>Eukaryota</taxon>
        <taxon>Fungi</taxon>
        <taxon>Dikarya</taxon>
        <taxon>Ascomycota</taxon>
        <taxon>Pezizomycotina</taxon>
        <taxon>Dothideomycetes</taxon>
        <taxon>Dothideomycetidae</taxon>
        <taxon>Mycosphaerellales</taxon>
        <taxon>Teratosphaeriaceae</taxon>
        <taxon>Neohortaea</taxon>
    </lineage>
</organism>
<gene>
    <name evidence="2" type="ORF">BDY17DRAFT_295569</name>
</gene>
<protein>
    <submittedName>
        <fullName evidence="2">Uncharacterized protein</fullName>
    </submittedName>
</protein>
<evidence type="ECO:0000313" key="3">
    <source>
        <dbReference type="Proteomes" id="UP000799767"/>
    </source>
</evidence>
<name>A0A6A6PW84_9PEZI</name>
<dbReference type="GeneID" id="54474319"/>
<feature type="region of interest" description="Disordered" evidence="1">
    <location>
        <begin position="190"/>
        <end position="216"/>
    </location>
</feature>
<reference evidence="2" key="1">
    <citation type="journal article" date="2020" name="Stud. Mycol.">
        <title>101 Dothideomycetes genomes: a test case for predicting lifestyles and emergence of pathogens.</title>
        <authorList>
            <person name="Haridas S."/>
            <person name="Albert R."/>
            <person name="Binder M."/>
            <person name="Bloem J."/>
            <person name="Labutti K."/>
            <person name="Salamov A."/>
            <person name="Andreopoulos B."/>
            <person name="Baker S."/>
            <person name="Barry K."/>
            <person name="Bills G."/>
            <person name="Bluhm B."/>
            <person name="Cannon C."/>
            <person name="Castanera R."/>
            <person name="Culley D."/>
            <person name="Daum C."/>
            <person name="Ezra D."/>
            <person name="Gonzalez J."/>
            <person name="Henrissat B."/>
            <person name="Kuo A."/>
            <person name="Liang C."/>
            <person name="Lipzen A."/>
            <person name="Lutzoni F."/>
            <person name="Magnuson J."/>
            <person name="Mondo S."/>
            <person name="Nolan M."/>
            <person name="Ohm R."/>
            <person name="Pangilinan J."/>
            <person name="Park H.-J."/>
            <person name="Ramirez L."/>
            <person name="Alfaro M."/>
            <person name="Sun H."/>
            <person name="Tritt A."/>
            <person name="Yoshinaga Y."/>
            <person name="Zwiers L.-H."/>
            <person name="Turgeon B."/>
            <person name="Goodwin S."/>
            <person name="Spatafora J."/>
            <person name="Crous P."/>
            <person name="Grigoriev I."/>
        </authorList>
    </citation>
    <scope>NUCLEOTIDE SEQUENCE</scope>
    <source>
        <strain evidence="2">CBS 113389</strain>
    </source>
</reference>
<dbReference type="RefSeq" id="XP_033590969.1">
    <property type="nucleotide sequence ID" value="XM_033733317.1"/>
</dbReference>
<evidence type="ECO:0000256" key="1">
    <source>
        <dbReference type="SAM" id="MobiDB-lite"/>
    </source>
</evidence>
<accession>A0A6A6PW84</accession>
<evidence type="ECO:0000313" key="2">
    <source>
        <dbReference type="EMBL" id="KAF2484400.1"/>
    </source>
</evidence>